<dbReference type="EMBL" id="JALKFT010000069">
    <property type="protein sequence ID" value="MCK9879088.1"/>
    <property type="molecule type" value="Genomic_DNA"/>
</dbReference>
<dbReference type="InterPro" id="IPR036291">
    <property type="entry name" value="NAD(P)-bd_dom_sf"/>
</dbReference>
<dbReference type="Pfam" id="PF00107">
    <property type="entry name" value="ADH_zinc_N"/>
    <property type="match status" value="1"/>
</dbReference>
<name>A0ABT0K5M6_9ACTN</name>
<evidence type="ECO:0000256" key="2">
    <source>
        <dbReference type="ARBA" id="ARBA00023002"/>
    </source>
</evidence>
<dbReference type="Proteomes" id="UP001201873">
    <property type="component" value="Unassembled WGS sequence"/>
</dbReference>
<keyword evidence="2" id="KW-0560">Oxidoreductase</keyword>
<dbReference type="Gene3D" id="3.40.50.720">
    <property type="entry name" value="NAD(P)-binding Rossmann-like Domain"/>
    <property type="match status" value="1"/>
</dbReference>
<protein>
    <submittedName>
        <fullName evidence="4">Zinc-binding dehydrogenase</fullName>
    </submittedName>
</protein>
<keyword evidence="5" id="KW-1185">Reference proteome</keyword>
<evidence type="ECO:0000256" key="1">
    <source>
        <dbReference type="ARBA" id="ARBA00001947"/>
    </source>
</evidence>
<comment type="caution">
    <text evidence="4">The sequence shown here is derived from an EMBL/GenBank/DDBJ whole genome shotgun (WGS) entry which is preliminary data.</text>
</comment>
<sequence length="93" mass="9647">MEVTDSDAALAEVVDLVDGGADLVIECAGAPTAFAQGLRLARRGGSCLVVGQYTDSGDAMVNPHQIVSRQLDVIGSWAFTGRTSSSKSGYCPR</sequence>
<dbReference type="SUPFAM" id="SSF51735">
    <property type="entry name" value="NAD(P)-binding Rossmann-fold domains"/>
    <property type="match status" value="1"/>
</dbReference>
<evidence type="ECO:0000313" key="4">
    <source>
        <dbReference type="EMBL" id="MCK9879088.1"/>
    </source>
</evidence>
<reference evidence="4 5" key="1">
    <citation type="submission" date="2022-04" db="EMBL/GenBank/DDBJ databases">
        <title>Genome diversity in the genus Frankia.</title>
        <authorList>
            <person name="Carlos-Shanley C."/>
            <person name="Hahn D."/>
        </authorList>
    </citation>
    <scope>NUCLEOTIDE SEQUENCE [LARGE SCALE GENOMIC DNA]</scope>
    <source>
        <strain evidence="4 5">Ag45/Mut15</strain>
    </source>
</reference>
<evidence type="ECO:0000313" key="5">
    <source>
        <dbReference type="Proteomes" id="UP001201873"/>
    </source>
</evidence>
<dbReference type="PANTHER" id="PTHR43401">
    <property type="entry name" value="L-THREONINE 3-DEHYDROGENASE"/>
    <property type="match status" value="1"/>
</dbReference>
<organism evidence="4 5">
    <name type="scientific">Frankia umida</name>
    <dbReference type="NCBI Taxonomy" id="573489"/>
    <lineage>
        <taxon>Bacteria</taxon>
        <taxon>Bacillati</taxon>
        <taxon>Actinomycetota</taxon>
        <taxon>Actinomycetes</taxon>
        <taxon>Frankiales</taxon>
        <taxon>Frankiaceae</taxon>
        <taxon>Frankia</taxon>
    </lineage>
</organism>
<feature type="domain" description="Alcohol dehydrogenase-like C-terminal" evidence="3">
    <location>
        <begin position="5"/>
        <end position="80"/>
    </location>
</feature>
<gene>
    <name evidence="4" type="ORF">MXD59_25580</name>
</gene>
<dbReference type="InterPro" id="IPR050129">
    <property type="entry name" value="Zn_alcohol_dh"/>
</dbReference>
<evidence type="ECO:0000259" key="3">
    <source>
        <dbReference type="Pfam" id="PF00107"/>
    </source>
</evidence>
<accession>A0ABT0K5M6</accession>
<dbReference type="InterPro" id="IPR013149">
    <property type="entry name" value="ADH-like_C"/>
</dbReference>
<proteinExistence type="predicted"/>
<comment type="cofactor">
    <cofactor evidence="1">
        <name>Zn(2+)</name>
        <dbReference type="ChEBI" id="CHEBI:29105"/>
    </cofactor>
</comment>
<dbReference type="RefSeq" id="WP_248827136.1">
    <property type="nucleotide sequence ID" value="NZ_JALKFT010000069.1"/>
</dbReference>